<dbReference type="EMBL" id="CM045872">
    <property type="protein sequence ID" value="KAI7949726.1"/>
    <property type="molecule type" value="Genomic_DNA"/>
</dbReference>
<reference evidence="2" key="2">
    <citation type="journal article" date="2018" name="Mol. Plant Microbe Interact.">
        <title>Genome sequence resources for the wheat stripe rust pathogen (Puccinia striiformis f. sp. tritici) and the barley stripe rust pathogen (Puccinia striiformis f. sp. hordei).</title>
        <authorList>
            <person name="Xia C."/>
            <person name="Wang M."/>
            <person name="Yin C."/>
            <person name="Cornejo O.E."/>
            <person name="Hulbert S.H."/>
            <person name="Chen X."/>
        </authorList>
    </citation>
    <scope>NUCLEOTIDE SEQUENCE [LARGE SCALE GENOMIC DNA]</scope>
    <source>
        <strain evidence="2">93-210</strain>
    </source>
</reference>
<name>A0ACC0EAP7_9BASI</name>
<organism evidence="1 2">
    <name type="scientific">Puccinia striiformis f. sp. tritici</name>
    <dbReference type="NCBI Taxonomy" id="168172"/>
    <lineage>
        <taxon>Eukaryota</taxon>
        <taxon>Fungi</taxon>
        <taxon>Dikarya</taxon>
        <taxon>Basidiomycota</taxon>
        <taxon>Pucciniomycotina</taxon>
        <taxon>Pucciniomycetes</taxon>
        <taxon>Pucciniales</taxon>
        <taxon>Pucciniaceae</taxon>
        <taxon>Puccinia</taxon>
    </lineage>
</organism>
<keyword evidence="2" id="KW-1185">Reference proteome</keyword>
<reference evidence="2" key="1">
    <citation type="journal article" date="2018" name="BMC Genomics">
        <title>Genomic insights into host adaptation between the wheat stripe rust pathogen (Puccinia striiformis f. sp. tritici) and the barley stripe rust pathogen (Puccinia striiformis f. sp. hordei).</title>
        <authorList>
            <person name="Xia C."/>
            <person name="Wang M."/>
            <person name="Yin C."/>
            <person name="Cornejo O.E."/>
            <person name="Hulbert S.H."/>
            <person name="Chen X."/>
        </authorList>
    </citation>
    <scope>NUCLEOTIDE SEQUENCE [LARGE SCALE GENOMIC DNA]</scope>
    <source>
        <strain evidence="2">93-210</strain>
    </source>
</reference>
<accession>A0ACC0EAP7</accession>
<gene>
    <name evidence="1" type="ORF">MJO28_008547</name>
</gene>
<evidence type="ECO:0000313" key="2">
    <source>
        <dbReference type="Proteomes" id="UP001060170"/>
    </source>
</evidence>
<reference evidence="1 2" key="3">
    <citation type="journal article" date="2022" name="Microbiol. Spectr.">
        <title>Folding features and dynamics of 3D genome architecture in plant fungal pathogens.</title>
        <authorList>
            <person name="Xia C."/>
        </authorList>
    </citation>
    <scope>NUCLEOTIDE SEQUENCE [LARGE SCALE GENOMIC DNA]</scope>
    <source>
        <strain evidence="1 2">93-210</strain>
    </source>
</reference>
<sequence length="557" mass="62312">MTTTKMTSTAYEPDSDCSRIRSFRKLRFDSLERIRSIYRRATKSFLLNHHCQVWSSISAGLERIAELIRRTDRLESSSTPWWLTQASTHLDSTIDSTLDHELLQLDRKFQILKITFLTSILQASTHSILNSLQPNPNTAKSSSISSSSSSSSSSVLSSVSASAYSELTLEQHDLLSSFLKLNGQPEKFILRLLSSISPDPCEDSSSLDQLPTASFHSIHPSIITALGLASIKLGIPRMGKQVIEAWFSSIECFDLNFTSHSSSPQPTSTAEENSSQTTNLTSDLRLSYQNLIQIYSIHILGALDEWPFAIEFIQSHQSAEILPVETVQNIIEAIKAARIQQTQLIKHSIQRQQQRREDKVRLAQQNNKKIKASSVDPRTKTSTNGHHSAEEGPTRTIPARPFTSRPNSQTISEDSSPTGFAGLRNHLANFVASEPRRSPEPTDISRRTSYDHRSGSPTQTRVNKSSLAQLKINLLTFFHLPFSSSSSDFTHHHSPYLKLVGQGGSLILTCLILKSIFARNHKLFSLIFNKLKLVNLLFKLLLFKFAQLGRMASPQII</sequence>
<comment type="caution">
    <text evidence="1">The sequence shown here is derived from an EMBL/GenBank/DDBJ whole genome shotgun (WGS) entry which is preliminary data.</text>
</comment>
<protein>
    <submittedName>
        <fullName evidence="1">Uncharacterized protein</fullName>
    </submittedName>
</protein>
<proteinExistence type="predicted"/>
<dbReference type="Proteomes" id="UP001060170">
    <property type="component" value="Chromosome 8"/>
</dbReference>
<evidence type="ECO:0000313" key="1">
    <source>
        <dbReference type="EMBL" id="KAI7949726.1"/>
    </source>
</evidence>